<keyword evidence="3" id="KW-1185">Reference proteome</keyword>
<dbReference type="PANTHER" id="PTHR12788:SF10">
    <property type="entry name" value="PROTEIN-TYROSINE SULFOTRANSFERASE"/>
    <property type="match status" value="1"/>
</dbReference>
<protein>
    <submittedName>
        <fullName evidence="2">Sulfotransferase family protein</fullName>
    </submittedName>
</protein>
<dbReference type="InterPro" id="IPR027417">
    <property type="entry name" value="P-loop_NTPase"/>
</dbReference>
<dbReference type="Gene3D" id="3.40.50.300">
    <property type="entry name" value="P-loop containing nucleotide triphosphate hydrolases"/>
    <property type="match status" value="1"/>
</dbReference>
<accession>L0GV06</accession>
<dbReference type="Proteomes" id="UP000010816">
    <property type="component" value="Chromosome"/>
</dbReference>
<keyword evidence="1 2" id="KW-0808">Transferase</keyword>
<evidence type="ECO:0000313" key="2">
    <source>
        <dbReference type="EMBL" id="AGA89826.1"/>
    </source>
</evidence>
<dbReference type="AlphaFoldDB" id="L0GV06"/>
<sequence length="270" mass="31008">MNFSLLLGAVASFEASNREFIFVLGAPRSGTSLLKNLLCTHSQLYGTRTESAGFFRAQNFEKKVFDSLSESHTQEILRSSKNHVHAYDFLTAAVVASAGKLCFVDKVTPASWRYRMLQNCFPRAKYIHIVRDGRDGYCSAVKHGQIKQARSVKQWAKYWRNVVTLPRRIFPQERVWTLRYEDLVREPKATMSIVMDFLGYPFEERQIDSSTYKESTILHKSRVYHRKLSNPIGAGSVGRYVEDMSKDTLVIFNRIAGRTLLDFGYHVMAK</sequence>
<dbReference type="OrthoDB" id="9815894at2"/>
<dbReference type="RefSeq" id="WP_015279971.1">
    <property type="nucleotide sequence ID" value="NC_019940.1"/>
</dbReference>
<evidence type="ECO:0000256" key="1">
    <source>
        <dbReference type="ARBA" id="ARBA00022679"/>
    </source>
</evidence>
<name>L0GV06_9GAMM</name>
<gene>
    <name evidence="2" type="ORF">Thimo_1005</name>
</gene>
<dbReference type="PANTHER" id="PTHR12788">
    <property type="entry name" value="PROTEIN-TYROSINE SULFOTRANSFERASE 2"/>
    <property type="match status" value="1"/>
</dbReference>
<dbReference type="SUPFAM" id="SSF52540">
    <property type="entry name" value="P-loop containing nucleoside triphosphate hydrolases"/>
    <property type="match status" value="1"/>
</dbReference>
<reference evidence="2 3" key="1">
    <citation type="submission" date="2011-09" db="EMBL/GenBank/DDBJ databases">
        <title>Complete sequence of chromosome of Thioflavicoccus mobilis 8321.</title>
        <authorList>
            <consortium name="US DOE Joint Genome Institute"/>
            <person name="Lucas S."/>
            <person name="Han J."/>
            <person name="Lapidus A."/>
            <person name="Cheng J.-F."/>
            <person name="Goodwin L."/>
            <person name="Pitluck S."/>
            <person name="Peters L."/>
            <person name="Ovchinnikova G."/>
            <person name="Lu M."/>
            <person name="Detter J.C."/>
            <person name="Han C."/>
            <person name="Tapia R."/>
            <person name="Land M."/>
            <person name="Hauser L."/>
            <person name="Kyrpides N."/>
            <person name="Ivanova N."/>
            <person name="Pagani I."/>
            <person name="Vogl K."/>
            <person name="Liu Z."/>
            <person name="Imhoff J."/>
            <person name="Thiel V."/>
            <person name="Frigaard N.-U."/>
            <person name="Bryant D."/>
            <person name="Woyke T."/>
        </authorList>
    </citation>
    <scope>NUCLEOTIDE SEQUENCE [LARGE SCALE GENOMIC DNA]</scope>
    <source>
        <strain evidence="2 3">8321</strain>
    </source>
</reference>
<dbReference type="EMBL" id="CP003051">
    <property type="protein sequence ID" value="AGA89826.1"/>
    <property type="molecule type" value="Genomic_DNA"/>
</dbReference>
<dbReference type="Pfam" id="PF13469">
    <property type="entry name" value="Sulfotransfer_3"/>
    <property type="match status" value="1"/>
</dbReference>
<dbReference type="eggNOG" id="COG4714">
    <property type="taxonomic scope" value="Bacteria"/>
</dbReference>
<dbReference type="HOGENOM" id="CLU_046916_1_2_6"/>
<proteinExistence type="predicted"/>
<evidence type="ECO:0000313" key="3">
    <source>
        <dbReference type="Proteomes" id="UP000010816"/>
    </source>
</evidence>
<dbReference type="InterPro" id="IPR026634">
    <property type="entry name" value="TPST-like"/>
</dbReference>
<dbReference type="KEGG" id="tmb:Thimo_1005"/>
<dbReference type="STRING" id="765912.Thimo_1005"/>
<organism evidence="2 3">
    <name type="scientific">Thioflavicoccus mobilis 8321</name>
    <dbReference type="NCBI Taxonomy" id="765912"/>
    <lineage>
        <taxon>Bacteria</taxon>
        <taxon>Pseudomonadati</taxon>
        <taxon>Pseudomonadota</taxon>
        <taxon>Gammaproteobacteria</taxon>
        <taxon>Chromatiales</taxon>
        <taxon>Chromatiaceae</taxon>
        <taxon>Thioflavicoccus</taxon>
    </lineage>
</organism>
<dbReference type="GO" id="GO:0008476">
    <property type="term" value="F:protein-tyrosine sulfotransferase activity"/>
    <property type="evidence" value="ECO:0007669"/>
    <property type="project" value="InterPro"/>
</dbReference>